<dbReference type="Proteomes" id="UP000178121">
    <property type="component" value="Unassembled WGS sequence"/>
</dbReference>
<accession>A0A1G2MEC4</accession>
<organism evidence="6 7">
    <name type="scientific">Candidatus Taylorbacteria bacterium RIFCSPHIGHO2_01_FULL_51_15</name>
    <dbReference type="NCBI Taxonomy" id="1802304"/>
    <lineage>
        <taxon>Bacteria</taxon>
        <taxon>Candidatus Tayloriibacteriota</taxon>
    </lineage>
</organism>
<evidence type="ECO:0000256" key="2">
    <source>
        <dbReference type="ARBA" id="ARBA00022980"/>
    </source>
</evidence>
<protein>
    <recommendedName>
        <fullName evidence="4 5">Large ribosomal subunit protein uL29</fullName>
    </recommendedName>
</protein>
<dbReference type="GO" id="GO:0003735">
    <property type="term" value="F:structural constituent of ribosome"/>
    <property type="evidence" value="ECO:0007669"/>
    <property type="project" value="InterPro"/>
</dbReference>
<dbReference type="GO" id="GO:0006412">
    <property type="term" value="P:translation"/>
    <property type="evidence" value="ECO:0007669"/>
    <property type="project" value="UniProtKB-UniRule"/>
</dbReference>
<sequence length="69" mass="8203">MSEYAKKTKEELDRLVRDHREKLQAFRFAITGSKAKNTKEGRNLRKEIARILTEVQRRTIESRTSNIKK</sequence>
<keyword evidence="2 5" id="KW-0689">Ribosomal protein</keyword>
<dbReference type="AlphaFoldDB" id="A0A1G2MEC4"/>
<dbReference type="InterPro" id="IPR036049">
    <property type="entry name" value="Ribosomal_uL29_sf"/>
</dbReference>
<dbReference type="Gene3D" id="1.10.287.310">
    <property type="match status" value="1"/>
</dbReference>
<dbReference type="Pfam" id="PF00831">
    <property type="entry name" value="Ribosomal_L29"/>
    <property type="match status" value="1"/>
</dbReference>
<gene>
    <name evidence="5" type="primary">rpmC</name>
    <name evidence="6" type="ORF">A2849_03795</name>
</gene>
<dbReference type="InterPro" id="IPR001854">
    <property type="entry name" value="Ribosomal_uL29"/>
</dbReference>
<evidence type="ECO:0000256" key="5">
    <source>
        <dbReference type="HAMAP-Rule" id="MF_00374"/>
    </source>
</evidence>
<dbReference type="GO" id="GO:1990904">
    <property type="term" value="C:ribonucleoprotein complex"/>
    <property type="evidence" value="ECO:0007669"/>
    <property type="project" value="UniProtKB-KW"/>
</dbReference>
<evidence type="ECO:0000256" key="3">
    <source>
        <dbReference type="ARBA" id="ARBA00023274"/>
    </source>
</evidence>
<reference evidence="6 7" key="1">
    <citation type="journal article" date="2016" name="Nat. Commun.">
        <title>Thousands of microbial genomes shed light on interconnected biogeochemical processes in an aquifer system.</title>
        <authorList>
            <person name="Anantharaman K."/>
            <person name="Brown C.T."/>
            <person name="Hug L.A."/>
            <person name="Sharon I."/>
            <person name="Castelle C.J."/>
            <person name="Probst A.J."/>
            <person name="Thomas B.C."/>
            <person name="Singh A."/>
            <person name="Wilkins M.J."/>
            <person name="Karaoz U."/>
            <person name="Brodie E.L."/>
            <person name="Williams K.H."/>
            <person name="Hubbard S.S."/>
            <person name="Banfield J.F."/>
        </authorList>
    </citation>
    <scope>NUCLEOTIDE SEQUENCE [LARGE SCALE GENOMIC DNA]</scope>
</reference>
<dbReference type="NCBIfam" id="TIGR00012">
    <property type="entry name" value="L29"/>
    <property type="match status" value="1"/>
</dbReference>
<keyword evidence="3 5" id="KW-0687">Ribonucleoprotein</keyword>
<name>A0A1G2MEC4_9BACT</name>
<evidence type="ECO:0000313" key="6">
    <source>
        <dbReference type="EMBL" id="OHA21519.1"/>
    </source>
</evidence>
<dbReference type="HAMAP" id="MF_00374">
    <property type="entry name" value="Ribosomal_uL29"/>
    <property type="match status" value="1"/>
</dbReference>
<comment type="caution">
    <text evidence="6">The sequence shown here is derived from an EMBL/GenBank/DDBJ whole genome shotgun (WGS) entry which is preliminary data.</text>
</comment>
<dbReference type="GO" id="GO:0005840">
    <property type="term" value="C:ribosome"/>
    <property type="evidence" value="ECO:0007669"/>
    <property type="project" value="UniProtKB-KW"/>
</dbReference>
<dbReference type="SUPFAM" id="SSF46561">
    <property type="entry name" value="Ribosomal protein L29 (L29p)"/>
    <property type="match status" value="1"/>
</dbReference>
<comment type="similarity">
    <text evidence="1 5">Belongs to the universal ribosomal protein uL29 family.</text>
</comment>
<dbReference type="EMBL" id="MHRI01000007">
    <property type="protein sequence ID" value="OHA21519.1"/>
    <property type="molecule type" value="Genomic_DNA"/>
</dbReference>
<evidence type="ECO:0000256" key="1">
    <source>
        <dbReference type="ARBA" id="ARBA00009254"/>
    </source>
</evidence>
<evidence type="ECO:0000256" key="4">
    <source>
        <dbReference type="ARBA" id="ARBA00035204"/>
    </source>
</evidence>
<evidence type="ECO:0000313" key="7">
    <source>
        <dbReference type="Proteomes" id="UP000178121"/>
    </source>
</evidence>
<proteinExistence type="inferred from homology"/>